<dbReference type="PANTHER" id="PTHR11730:SF6">
    <property type="entry name" value="AMMONIUM TRANSPORTER"/>
    <property type="match status" value="1"/>
</dbReference>
<dbReference type="InterPro" id="IPR018047">
    <property type="entry name" value="Ammonium_transpt_CS"/>
</dbReference>
<dbReference type="PANTHER" id="PTHR11730">
    <property type="entry name" value="AMMONIUM TRANSPORTER"/>
    <property type="match status" value="1"/>
</dbReference>
<feature type="transmembrane region" description="Helical" evidence="8">
    <location>
        <begin position="286"/>
        <end position="308"/>
    </location>
</feature>
<keyword evidence="5 8" id="KW-1133">Transmembrane helix</keyword>
<dbReference type="SUPFAM" id="SSF111352">
    <property type="entry name" value="Ammonium transporter"/>
    <property type="match status" value="1"/>
</dbReference>
<evidence type="ECO:0000256" key="1">
    <source>
        <dbReference type="ARBA" id="ARBA00004141"/>
    </source>
</evidence>
<dbReference type="Pfam" id="PF00909">
    <property type="entry name" value="Ammonium_transp"/>
    <property type="match status" value="1"/>
</dbReference>
<dbReference type="Proteomes" id="UP001295423">
    <property type="component" value="Unassembled WGS sequence"/>
</dbReference>
<feature type="domain" description="Ammonium transporter AmtB-like" evidence="9">
    <location>
        <begin position="51"/>
        <end position="475"/>
    </location>
</feature>
<evidence type="ECO:0000313" key="11">
    <source>
        <dbReference type="Proteomes" id="UP001295423"/>
    </source>
</evidence>
<dbReference type="PROSITE" id="PS01219">
    <property type="entry name" value="AMMONIUM_TRANSP"/>
    <property type="match status" value="1"/>
</dbReference>
<dbReference type="GO" id="GO:0005886">
    <property type="term" value="C:plasma membrane"/>
    <property type="evidence" value="ECO:0007669"/>
    <property type="project" value="UniProtKB-SubCell"/>
</dbReference>
<feature type="transmembrane region" description="Helical" evidence="8">
    <location>
        <begin position="206"/>
        <end position="227"/>
    </location>
</feature>
<evidence type="ECO:0000256" key="4">
    <source>
        <dbReference type="ARBA" id="ARBA00022692"/>
    </source>
</evidence>
<keyword evidence="3 8" id="KW-0813">Transport</keyword>
<name>A0AAD2FIM0_9STRA</name>
<feature type="transmembrane region" description="Helical" evidence="8">
    <location>
        <begin position="50"/>
        <end position="74"/>
    </location>
</feature>
<evidence type="ECO:0000256" key="8">
    <source>
        <dbReference type="RuleBase" id="RU362002"/>
    </source>
</evidence>
<dbReference type="InterPro" id="IPR029020">
    <property type="entry name" value="Ammonium/urea_transptr"/>
</dbReference>
<dbReference type="EMBL" id="CAKOGP040000335">
    <property type="protein sequence ID" value="CAJ1934457.1"/>
    <property type="molecule type" value="Genomic_DNA"/>
</dbReference>
<dbReference type="Gene3D" id="1.10.3430.10">
    <property type="entry name" value="Ammonium transporter AmtB like domains"/>
    <property type="match status" value="1"/>
</dbReference>
<dbReference type="InterPro" id="IPR001905">
    <property type="entry name" value="Ammonium_transpt"/>
</dbReference>
<keyword evidence="4 8" id="KW-0812">Transmembrane</keyword>
<dbReference type="InterPro" id="IPR024041">
    <property type="entry name" value="NH4_transpt_AmtB-like_dom"/>
</dbReference>
<dbReference type="FunFam" id="1.10.3430.10:FF:000016">
    <property type="entry name" value="Ammonium transporter"/>
    <property type="match status" value="1"/>
</dbReference>
<feature type="transmembrane region" description="Helical" evidence="8">
    <location>
        <begin position="248"/>
        <end position="266"/>
    </location>
</feature>
<feature type="transmembrane region" description="Helical" evidence="8">
    <location>
        <begin position="345"/>
        <end position="364"/>
    </location>
</feature>
<feature type="transmembrane region" description="Helical" evidence="8">
    <location>
        <begin position="164"/>
        <end position="186"/>
    </location>
</feature>
<feature type="transmembrane region" description="Helical" evidence="8">
    <location>
        <begin position="134"/>
        <end position="152"/>
    </location>
</feature>
<comment type="caution">
    <text evidence="10">The sequence shown here is derived from an EMBL/GenBank/DDBJ whole genome shotgun (WGS) entry which is preliminary data.</text>
</comment>
<keyword evidence="7 8" id="KW-0924">Ammonia transport</keyword>
<evidence type="ECO:0000256" key="5">
    <source>
        <dbReference type="ARBA" id="ARBA00022989"/>
    </source>
</evidence>
<feature type="transmembrane region" description="Helical" evidence="8">
    <location>
        <begin position="86"/>
        <end position="107"/>
    </location>
</feature>
<evidence type="ECO:0000256" key="3">
    <source>
        <dbReference type="ARBA" id="ARBA00022448"/>
    </source>
</evidence>
<protein>
    <recommendedName>
        <fullName evidence="8">Ammonium transporter</fullName>
    </recommendedName>
</protein>
<evidence type="ECO:0000256" key="6">
    <source>
        <dbReference type="ARBA" id="ARBA00023136"/>
    </source>
</evidence>
<keyword evidence="6 8" id="KW-0472">Membrane</keyword>
<feature type="transmembrane region" description="Helical" evidence="8">
    <location>
        <begin position="427"/>
        <end position="448"/>
    </location>
</feature>
<comment type="similarity">
    <text evidence="2 8">Belongs to the ammonia transporter channel (TC 1.A.11.2) family.</text>
</comment>
<dbReference type="NCBIfam" id="TIGR00836">
    <property type="entry name" value="amt"/>
    <property type="match status" value="1"/>
</dbReference>
<proteinExistence type="inferred from homology"/>
<dbReference type="GO" id="GO:0008519">
    <property type="term" value="F:ammonium channel activity"/>
    <property type="evidence" value="ECO:0007669"/>
    <property type="project" value="InterPro"/>
</dbReference>
<dbReference type="GO" id="GO:0097272">
    <property type="term" value="P:ammonium homeostasis"/>
    <property type="evidence" value="ECO:0007669"/>
    <property type="project" value="TreeGrafter"/>
</dbReference>
<evidence type="ECO:0000256" key="7">
    <source>
        <dbReference type="ARBA" id="ARBA00023177"/>
    </source>
</evidence>
<reference evidence="10" key="1">
    <citation type="submission" date="2023-08" db="EMBL/GenBank/DDBJ databases">
        <authorList>
            <person name="Audoor S."/>
            <person name="Bilcke G."/>
        </authorList>
    </citation>
    <scope>NUCLEOTIDE SEQUENCE</scope>
</reference>
<comment type="subcellular location">
    <subcellularLocation>
        <location evidence="8">Cell membrane</location>
        <topology evidence="8">Multi-pass membrane protein</topology>
    </subcellularLocation>
    <subcellularLocation>
        <location evidence="1">Membrane</location>
        <topology evidence="1">Multi-pass membrane protein</topology>
    </subcellularLocation>
</comment>
<dbReference type="AlphaFoldDB" id="A0AAD2FIM0"/>
<sequence>MSFNATAFGDYCASAVEDQSTDVAALCQVYNLATDGTNAAGDLSDGLNTFFLLFSGALVFLMQAGFAMLCAGSVRQKNVKNIMLKNLLDACGGAIGFYTIGYAFAYADNASDSKTFIGNKNFLLLSFDGSGGEWIGWFFQFAFAATAATIVAGTVAERCKMQAYLCYSVFLTGFVYPVVVHSIWSGDGWITAFRDDPWQGVGVVDFAGSGVVHMTGGATALVAAIILGPRKGRFYDEDGNPLETPVSFPAHSVALQILGTFILWFGWFGFNPGSALAIDNSVSAETAALCAVTTTLAAACGCVTSMFTDTMIEKSATGEVSYDLTAAMNGALGGLVAITAGCSVVTPWAACIIGIIGGWVYLGFSKFLIKMKIDDAVDAIPVHFANGMWGVLAVGFFADPDLMAIAGYNDFPGVFYGGSGELLLCNFVSIVWICAWVFFLMTPFFVILNVMGMFRVDPLEEEVGLDISHHRGPGYDMAGAKKEDVEELMEVRASKHGKVEVPKEVAQAAEDTA</sequence>
<evidence type="ECO:0000313" key="10">
    <source>
        <dbReference type="EMBL" id="CAJ1934457.1"/>
    </source>
</evidence>
<evidence type="ECO:0000256" key="2">
    <source>
        <dbReference type="ARBA" id="ARBA00005887"/>
    </source>
</evidence>
<evidence type="ECO:0000259" key="9">
    <source>
        <dbReference type="Pfam" id="PF00909"/>
    </source>
</evidence>
<organism evidence="10 11">
    <name type="scientific">Cylindrotheca closterium</name>
    <dbReference type="NCBI Taxonomy" id="2856"/>
    <lineage>
        <taxon>Eukaryota</taxon>
        <taxon>Sar</taxon>
        <taxon>Stramenopiles</taxon>
        <taxon>Ochrophyta</taxon>
        <taxon>Bacillariophyta</taxon>
        <taxon>Bacillariophyceae</taxon>
        <taxon>Bacillariophycidae</taxon>
        <taxon>Bacillariales</taxon>
        <taxon>Bacillariaceae</taxon>
        <taxon>Cylindrotheca</taxon>
    </lineage>
</organism>
<gene>
    <name evidence="10" type="ORF">CYCCA115_LOCUS3797</name>
</gene>
<accession>A0AAD2FIM0</accession>
<keyword evidence="11" id="KW-1185">Reference proteome</keyword>
<feature type="transmembrane region" description="Helical" evidence="8">
    <location>
        <begin position="320"/>
        <end position="339"/>
    </location>
</feature>